<dbReference type="PANTHER" id="PTHR46802">
    <property type="entry name" value="TYROSINE-PROTEIN KINASE BAZ1B"/>
    <property type="match status" value="1"/>
</dbReference>
<evidence type="ECO:0000256" key="30">
    <source>
        <dbReference type="SAM" id="MobiDB-lite"/>
    </source>
</evidence>
<dbReference type="InterPro" id="IPR036427">
    <property type="entry name" value="Bromodomain-like_sf"/>
</dbReference>
<dbReference type="GeneTree" id="ENSGT00940000156831"/>
<evidence type="ECO:0000259" key="35">
    <source>
        <dbReference type="PROSITE" id="PS51136"/>
    </source>
</evidence>
<keyword evidence="21 28" id="KW-0539">Nucleus</keyword>
<dbReference type="Gene3D" id="3.30.40.10">
    <property type="entry name" value="Zinc/RING finger domain, C3HC4 (zinc finger)"/>
    <property type="match status" value="1"/>
</dbReference>
<keyword evidence="17 29" id="KW-0175">Coiled coil</keyword>
<evidence type="ECO:0000256" key="16">
    <source>
        <dbReference type="ARBA" id="ARBA00023015"/>
    </source>
</evidence>
<dbReference type="PROSITE" id="PS51136">
    <property type="entry name" value="WAC"/>
    <property type="match status" value="1"/>
</dbReference>
<comment type="similarity">
    <text evidence="23">Belongs to the WAL family. BAZ1B subfamily.</text>
</comment>
<evidence type="ECO:0000256" key="25">
    <source>
        <dbReference type="ARBA" id="ARBA00076449"/>
    </source>
</evidence>
<dbReference type="PRINTS" id="PR00503">
    <property type="entry name" value="BROMODOMAIN"/>
</dbReference>
<dbReference type="Pfam" id="PF00439">
    <property type="entry name" value="Bromodomain"/>
    <property type="match status" value="1"/>
</dbReference>
<dbReference type="FunFam" id="3.30.40.10:FF:000131">
    <property type="entry name" value="tyrosine-protein kinase BAZ1B isoform X1"/>
    <property type="match status" value="1"/>
</dbReference>
<dbReference type="EC" id="2.7.10.2" evidence="3"/>
<feature type="compositionally biased region" description="Basic residues" evidence="30">
    <location>
        <begin position="1511"/>
        <end position="1521"/>
    </location>
</feature>
<feature type="region of interest" description="Disordered" evidence="30">
    <location>
        <begin position="149"/>
        <end position="217"/>
    </location>
</feature>
<keyword evidence="9" id="KW-0227">DNA damage</keyword>
<dbReference type="Pfam" id="PF15613">
    <property type="entry name" value="WSD"/>
    <property type="match status" value="1"/>
</dbReference>
<dbReference type="SMART" id="SM00249">
    <property type="entry name" value="PHD"/>
    <property type="match status" value="1"/>
</dbReference>
<keyword evidence="20" id="KW-0804">Transcription</keyword>
<dbReference type="GO" id="GO:0004715">
    <property type="term" value="F:non-membrane spanning protein tyrosine kinase activity"/>
    <property type="evidence" value="ECO:0007669"/>
    <property type="project" value="UniProtKB-EC"/>
</dbReference>
<keyword evidence="8" id="KW-0547">Nucleotide-binding</keyword>
<dbReference type="SUPFAM" id="SSF57903">
    <property type="entry name" value="FYVE/PHD zinc finger"/>
    <property type="match status" value="1"/>
</dbReference>
<keyword evidence="10 27" id="KW-0863">Zinc-finger</keyword>
<feature type="compositionally biased region" description="Acidic residues" evidence="30">
    <location>
        <begin position="913"/>
        <end position="930"/>
    </location>
</feature>
<evidence type="ECO:0000256" key="23">
    <source>
        <dbReference type="ARBA" id="ARBA00061696"/>
    </source>
</evidence>
<feature type="compositionally biased region" description="Basic and acidic residues" evidence="30">
    <location>
        <begin position="821"/>
        <end position="850"/>
    </location>
</feature>
<keyword evidence="37" id="KW-1185">Reference proteome</keyword>
<dbReference type="GO" id="GO:0140801">
    <property type="term" value="F:histone H2AXY142 kinase activity"/>
    <property type="evidence" value="ECO:0007669"/>
    <property type="project" value="InterPro"/>
</dbReference>
<evidence type="ECO:0000256" key="13">
    <source>
        <dbReference type="ARBA" id="ARBA00022840"/>
    </source>
</evidence>
<feature type="domain" description="PHD-type" evidence="32">
    <location>
        <begin position="1157"/>
        <end position="1207"/>
    </location>
</feature>
<keyword evidence="4" id="KW-1017">Isopeptide bond</keyword>
<evidence type="ECO:0000259" key="31">
    <source>
        <dbReference type="PROSITE" id="PS50014"/>
    </source>
</evidence>
<dbReference type="Gene3D" id="1.20.920.10">
    <property type="entry name" value="Bromodomain-like"/>
    <property type="match status" value="1"/>
</dbReference>
<keyword evidence="6" id="KW-0808">Transferase</keyword>
<keyword evidence="11" id="KW-0418">Kinase</keyword>
<dbReference type="InterPro" id="IPR018359">
    <property type="entry name" value="Bromodomain_CS"/>
</dbReference>
<feature type="compositionally biased region" description="Basic and acidic residues" evidence="30">
    <location>
        <begin position="152"/>
        <end position="204"/>
    </location>
</feature>
<feature type="coiled-coil region" evidence="29">
    <location>
        <begin position="516"/>
        <end position="558"/>
    </location>
</feature>
<evidence type="ECO:0000259" key="34">
    <source>
        <dbReference type="PROSITE" id="PS50827"/>
    </source>
</evidence>
<reference evidence="36" key="2">
    <citation type="submission" date="2025-09" db="UniProtKB">
        <authorList>
            <consortium name="Ensembl"/>
        </authorList>
    </citation>
    <scope>IDENTIFICATION</scope>
</reference>
<evidence type="ECO:0000256" key="4">
    <source>
        <dbReference type="ARBA" id="ARBA00022499"/>
    </source>
</evidence>
<keyword evidence="18 26" id="KW-0103">Bromodomain</keyword>
<evidence type="ECO:0000256" key="12">
    <source>
        <dbReference type="ARBA" id="ARBA00022833"/>
    </source>
</evidence>
<dbReference type="InterPro" id="IPR001965">
    <property type="entry name" value="Znf_PHD"/>
</dbReference>
<feature type="region of interest" description="Disordered" evidence="30">
    <location>
        <begin position="1215"/>
        <end position="1247"/>
    </location>
</feature>
<dbReference type="InterPro" id="IPR013083">
    <property type="entry name" value="Znf_RING/FYVE/PHD"/>
</dbReference>
<keyword evidence="16" id="KW-0805">Transcription regulation</keyword>
<dbReference type="SMART" id="SM00571">
    <property type="entry name" value="DDT"/>
    <property type="match status" value="1"/>
</dbReference>
<feature type="region of interest" description="Disordered" evidence="30">
    <location>
        <begin position="1408"/>
        <end position="1521"/>
    </location>
</feature>
<evidence type="ECO:0000256" key="5">
    <source>
        <dbReference type="ARBA" id="ARBA00022553"/>
    </source>
</evidence>
<dbReference type="InterPro" id="IPR018501">
    <property type="entry name" value="DDT_dom"/>
</dbReference>
<evidence type="ECO:0000256" key="7">
    <source>
        <dbReference type="ARBA" id="ARBA00022723"/>
    </source>
</evidence>
<reference evidence="36" key="1">
    <citation type="submission" date="2025-08" db="UniProtKB">
        <authorList>
            <consortium name="Ensembl"/>
        </authorList>
    </citation>
    <scope>IDENTIFICATION</scope>
</reference>
<dbReference type="GO" id="GO:0090535">
    <property type="term" value="C:WICH complex"/>
    <property type="evidence" value="ECO:0007669"/>
    <property type="project" value="InterPro"/>
</dbReference>
<dbReference type="InterPro" id="IPR011011">
    <property type="entry name" value="Znf_FYVE_PHD"/>
</dbReference>
<sequence length="1521" mass="173891">MAPLLGRKPYPLVKPLAEPPGPEEEVYIIEHTKEAFRNKEEYEARLQRYAERIWTCKSTGSNQLTHKEAWEEEQEVTELLQEEYPLWFEKPVLEMVHHNTVSLDKLVDQAWVEILTKYAVDEECDFLVGKEKSLRVKVVKIHPLEGNAEGETSEKKLEGACDSPSSDKENASQENQKKEQQLTREESPRETRESRRESLSDRARRSPRKTPTAMKEEKKRWVMPKFLPHKYDVKLISEDKVISDVPVDSLFRTERPPTKEIMRYFIRHYALRLGMGETAPWVVEDELVKKFNLPSKFSDFLLDPHKFFAENPVSTKRRSLSSTEGKPSKKLKTSNTPGGVNSGNEKKKDSLGMPLSPTIWGHMQMKMNGSPLKVKNSGTPKKRDGGSGQKISSKKDEKGGGAKKPKMKQMTLLDLAKNPLSAGSPKKRARSTGPGTPKLGKPLHPMALHLLRYYKEHKGKEDKRNAMSCLISKAAKALSPEDRGRLPEELRDLVLKRWELLEQKKKWAAMSEEEKQDVMRKRREEIREKLREKTKERREKELQVRREQQRRYEDLEIEGGKALPVFKLVDMPEGLPNSLFGDVAMVADFLNCYAGLLMPDDQYPVTAVALMEALAGEKAGFLYLNRVLVVLLQTLLQDELAEGYSELDMPLSEIPLTLHSVSELVRLCLRPCDAHGDDSGQGSGGDDWGPLGGFDQVVSGEFLEQLEAVEVFELTSTEKASLLVALCHRILMTYSVEDHVDSMQQRSAELWKERLASLKEVNDRKRAEKQRRKEQAEVKGEEAASGDTPSATAGDTPSPVATESEDMISTVKSRRLMSIQAKKEKEEQDKQNKERMEKEAEEERVRKQKAAAERAFQDGIAKAKLVLRRIPLGTDRNHNRYWLFSDVVPGLYIEKGWVHESIDYSYTLTLEEATAEPEDEEETNDVEDSGSLDGALSEGAHQGAPAAICIETTTPNQGQNLWFVCDAPRDLDDLVESLHAQGVRESELKTKLQVRYQDILHSINLARKGNPGLRSCDGHQELLKYMRSDVIEVASRLQKGGLGYMDDSMDEFEKKVRDLENLKDFGECVITLQACVIKKFLQGFMAPKQKKKKKQEGEESRKTEEVDEEKKLAEEARVATAVEKWKTAIREAQTFSRMHVLLGMLDACIKWDMSAENARCKVCRRKGEDDKLILCDECNKAFHLFCLRPALYRIPQGEWLCPACQPAVQRRCSRGRNYNEDTEEEEDEEEEEESESEDSDEDDEEDADYKAVGHTLLIITQCNSTNEGRVASMYRGFSQPSYSVHQSSKTGVRRQALELERSEEILQKLVKFRYSWPFREPVSVEEAEDYFDIISSPMDFQTMQAKFSDGQYRHAQDFLEDVKLVFSNAEEYNQTGSSVLSCMAKTEQSFTELLHKLLPGLSYLRRRQRKRVSRTPQVSEDEEEEETPKVRKMPNGKGKVGRPRKAVVEQRRREEESEEERSAKRKSKRAAASSCRRDYREQESDGEECDKRRTLQRGADGGDSDEEDRAGHRHSKRQKRS</sequence>
<feature type="compositionally biased region" description="Basic residues" evidence="30">
    <location>
        <begin position="1430"/>
        <end position="1445"/>
    </location>
</feature>
<evidence type="ECO:0000256" key="15">
    <source>
        <dbReference type="ARBA" id="ARBA00022990"/>
    </source>
</evidence>
<evidence type="ECO:0000256" key="19">
    <source>
        <dbReference type="ARBA" id="ARBA00023137"/>
    </source>
</evidence>
<evidence type="ECO:0000256" key="14">
    <source>
        <dbReference type="ARBA" id="ARBA00022843"/>
    </source>
</evidence>
<feature type="region of interest" description="Disordered" evidence="30">
    <location>
        <begin position="912"/>
        <end position="938"/>
    </location>
</feature>
<feature type="compositionally biased region" description="Basic and acidic residues" evidence="30">
    <location>
        <begin position="761"/>
        <end position="782"/>
    </location>
</feature>
<feature type="domain" description="DDT" evidence="34">
    <location>
        <begin position="577"/>
        <end position="641"/>
    </location>
</feature>
<keyword evidence="19" id="KW-0829">Tyrosine-protein kinase</keyword>
<comment type="subcellular location">
    <subcellularLocation>
        <location evidence="2 28">Nucleus</location>
    </subcellularLocation>
</comment>
<dbReference type="InterPro" id="IPR001487">
    <property type="entry name" value="Bromodomain"/>
</dbReference>
<comment type="cofactor">
    <cofactor evidence="1">
        <name>Mn(2+)</name>
        <dbReference type="ChEBI" id="CHEBI:29035"/>
    </cofactor>
</comment>
<feature type="compositionally biased region" description="Basic and acidic residues" evidence="30">
    <location>
        <begin position="1446"/>
        <end position="1455"/>
    </location>
</feature>
<dbReference type="GO" id="GO:0042393">
    <property type="term" value="F:histone binding"/>
    <property type="evidence" value="ECO:0007669"/>
    <property type="project" value="TreeGrafter"/>
</dbReference>
<dbReference type="CDD" id="cd15628">
    <property type="entry name" value="PHD_BAZ1B"/>
    <property type="match status" value="1"/>
</dbReference>
<keyword evidence="12" id="KW-0862">Zinc</keyword>
<protein>
    <recommendedName>
        <fullName evidence="24">Tyrosine-protein kinase BAZ1B</fullName>
        <ecNumber evidence="3">2.7.10.2</ecNumber>
    </recommendedName>
    <alternativeName>
        <fullName evidence="25">Bromodomain adjacent to zinc finger domain protein 1B</fullName>
    </alternativeName>
</protein>
<dbReference type="InterPro" id="IPR047256">
    <property type="entry name" value="BAZ1B_PHD"/>
</dbReference>
<feature type="compositionally biased region" description="Acidic residues" evidence="30">
    <location>
        <begin position="1220"/>
        <end position="1247"/>
    </location>
</feature>
<dbReference type="GO" id="GO:0006974">
    <property type="term" value="P:DNA damage response"/>
    <property type="evidence" value="ECO:0007669"/>
    <property type="project" value="UniProtKB-KW"/>
</dbReference>
<evidence type="ECO:0000256" key="11">
    <source>
        <dbReference type="ARBA" id="ARBA00022777"/>
    </source>
</evidence>
<evidence type="ECO:0000256" key="6">
    <source>
        <dbReference type="ARBA" id="ARBA00022679"/>
    </source>
</evidence>
<gene>
    <name evidence="36" type="primary">BAZ1B</name>
</gene>
<dbReference type="Pfam" id="PF00628">
    <property type="entry name" value="PHD"/>
    <property type="match status" value="1"/>
</dbReference>
<evidence type="ECO:0000256" key="22">
    <source>
        <dbReference type="ARBA" id="ARBA00051245"/>
    </source>
</evidence>
<keyword evidence="15" id="KW-0007">Acetylation</keyword>
<dbReference type="SMART" id="SM00297">
    <property type="entry name" value="BROMO"/>
    <property type="match status" value="1"/>
</dbReference>
<evidence type="ECO:0000313" key="36">
    <source>
        <dbReference type="Ensembl" id="ENSOTSP00005013695.1"/>
    </source>
</evidence>
<evidence type="ECO:0000313" key="37">
    <source>
        <dbReference type="Proteomes" id="UP000694402"/>
    </source>
</evidence>
<evidence type="ECO:0000256" key="26">
    <source>
        <dbReference type="PROSITE-ProRule" id="PRU00035"/>
    </source>
</evidence>
<accession>A0A8C8CKZ7</accession>
<evidence type="ECO:0000256" key="3">
    <source>
        <dbReference type="ARBA" id="ARBA00011903"/>
    </source>
</evidence>
<evidence type="ECO:0000256" key="21">
    <source>
        <dbReference type="ARBA" id="ARBA00023242"/>
    </source>
</evidence>
<dbReference type="PROSITE" id="PS00633">
    <property type="entry name" value="BROMODOMAIN_1"/>
    <property type="match status" value="1"/>
</dbReference>
<feature type="compositionally biased region" description="Basic and acidic residues" evidence="30">
    <location>
        <begin position="1475"/>
        <end position="1493"/>
    </location>
</feature>
<dbReference type="Ensembl" id="ENSOTST00005014954.2">
    <property type="protein sequence ID" value="ENSOTSP00005013695.1"/>
    <property type="gene ID" value="ENSOTSG00005006929.2"/>
</dbReference>
<keyword evidence="7" id="KW-0479">Metal-binding</keyword>
<keyword evidence="5" id="KW-0597">Phosphoprotein</keyword>
<comment type="catalytic activity">
    <reaction evidence="22">
        <text>L-tyrosyl-[protein] + ATP = O-phospho-L-tyrosyl-[protein] + ADP + H(+)</text>
        <dbReference type="Rhea" id="RHEA:10596"/>
        <dbReference type="Rhea" id="RHEA-COMP:10136"/>
        <dbReference type="Rhea" id="RHEA-COMP:20101"/>
        <dbReference type="ChEBI" id="CHEBI:15378"/>
        <dbReference type="ChEBI" id="CHEBI:30616"/>
        <dbReference type="ChEBI" id="CHEBI:46858"/>
        <dbReference type="ChEBI" id="CHEBI:61978"/>
        <dbReference type="ChEBI" id="CHEBI:456216"/>
        <dbReference type="EC" id="2.7.10.2"/>
    </reaction>
</comment>
<dbReference type="PROSITE" id="PS50014">
    <property type="entry name" value="BROMODOMAIN_2"/>
    <property type="match status" value="1"/>
</dbReference>
<feature type="compositionally biased region" description="Polar residues" evidence="30">
    <location>
        <begin position="333"/>
        <end position="343"/>
    </location>
</feature>
<dbReference type="GO" id="GO:0008270">
    <property type="term" value="F:zinc ion binding"/>
    <property type="evidence" value="ECO:0007669"/>
    <property type="project" value="UniProtKB-KW"/>
</dbReference>
<keyword evidence="14" id="KW-0832">Ubl conjugation</keyword>
<dbReference type="InterPro" id="IPR019787">
    <property type="entry name" value="Znf_PHD-finger"/>
</dbReference>
<evidence type="ECO:0000259" key="33">
    <source>
        <dbReference type="PROSITE" id="PS50089"/>
    </source>
</evidence>
<evidence type="ECO:0000256" key="8">
    <source>
        <dbReference type="ARBA" id="ARBA00022741"/>
    </source>
</evidence>
<keyword evidence="13" id="KW-0067">ATP-binding</keyword>
<dbReference type="PROSITE" id="PS01359">
    <property type="entry name" value="ZF_PHD_1"/>
    <property type="match status" value="1"/>
</dbReference>
<feature type="domain" description="WAC" evidence="35">
    <location>
        <begin position="24"/>
        <end position="130"/>
    </location>
</feature>
<evidence type="ECO:0000256" key="24">
    <source>
        <dbReference type="ARBA" id="ARBA00069894"/>
    </source>
</evidence>
<evidence type="ECO:0000256" key="20">
    <source>
        <dbReference type="ARBA" id="ARBA00023163"/>
    </source>
</evidence>
<evidence type="ECO:0000256" key="27">
    <source>
        <dbReference type="PROSITE-ProRule" id="PRU00175"/>
    </source>
</evidence>
<feature type="region of interest" description="Disordered" evidence="30">
    <location>
        <begin position="761"/>
        <end position="850"/>
    </location>
</feature>
<dbReference type="InterPro" id="IPR019786">
    <property type="entry name" value="Zinc_finger_PHD-type_CS"/>
</dbReference>
<dbReference type="Proteomes" id="UP000694402">
    <property type="component" value="Unassembled WGS sequence"/>
</dbReference>
<evidence type="ECO:0000256" key="1">
    <source>
        <dbReference type="ARBA" id="ARBA00001936"/>
    </source>
</evidence>
<dbReference type="FunFam" id="1.20.920.10:FF:000031">
    <property type="entry name" value="Bromodomain adjacent to zinc finger domain, 1B"/>
    <property type="match status" value="1"/>
</dbReference>
<dbReference type="InterPro" id="IPR001841">
    <property type="entry name" value="Znf_RING"/>
</dbReference>
<proteinExistence type="inferred from homology"/>
<dbReference type="InterPro" id="IPR028941">
    <property type="entry name" value="WHIM2_dom"/>
</dbReference>
<dbReference type="PROSITE" id="PS50016">
    <property type="entry name" value="ZF_PHD_2"/>
    <property type="match status" value="1"/>
</dbReference>
<dbReference type="GO" id="GO:0005524">
    <property type="term" value="F:ATP binding"/>
    <property type="evidence" value="ECO:0007669"/>
    <property type="project" value="UniProtKB-KW"/>
</dbReference>
<dbReference type="PANTHER" id="PTHR46802:SF1">
    <property type="entry name" value="TYROSINE-PROTEIN KINASE BAZ1B"/>
    <property type="match status" value="1"/>
</dbReference>
<evidence type="ECO:0000256" key="9">
    <source>
        <dbReference type="ARBA" id="ARBA00022763"/>
    </source>
</evidence>
<dbReference type="Pfam" id="PF10537">
    <property type="entry name" value="WAC_Acf1_DNA_bd"/>
    <property type="match status" value="1"/>
</dbReference>
<name>A0A8C8CKZ7_ONCTS</name>
<evidence type="ECO:0000256" key="17">
    <source>
        <dbReference type="ARBA" id="ARBA00023054"/>
    </source>
</evidence>
<evidence type="ECO:0000256" key="29">
    <source>
        <dbReference type="SAM" id="Coils"/>
    </source>
</evidence>
<evidence type="ECO:0000256" key="28">
    <source>
        <dbReference type="PROSITE-ProRule" id="PRU00475"/>
    </source>
</evidence>
<dbReference type="PROSITE" id="PS50089">
    <property type="entry name" value="ZF_RING_2"/>
    <property type="match status" value="1"/>
</dbReference>
<feature type="compositionally biased region" description="Basic and acidic residues" evidence="30">
    <location>
        <begin position="1095"/>
        <end position="1110"/>
    </location>
</feature>
<feature type="region of interest" description="Disordered" evidence="30">
    <location>
        <begin position="1089"/>
        <end position="1110"/>
    </location>
</feature>
<dbReference type="InterPro" id="IPR013136">
    <property type="entry name" value="WSTF_Acf1_Cbp146"/>
</dbReference>
<dbReference type="SUPFAM" id="SSF47370">
    <property type="entry name" value="Bromodomain"/>
    <property type="match status" value="1"/>
</dbReference>
<organism evidence="36 37">
    <name type="scientific">Oncorhynchus tshawytscha</name>
    <name type="common">Chinook salmon</name>
    <name type="synonym">Salmo tshawytscha</name>
    <dbReference type="NCBI Taxonomy" id="74940"/>
    <lineage>
        <taxon>Eukaryota</taxon>
        <taxon>Metazoa</taxon>
        <taxon>Chordata</taxon>
        <taxon>Craniata</taxon>
        <taxon>Vertebrata</taxon>
        <taxon>Euteleostomi</taxon>
        <taxon>Actinopterygii</taxon>
        <taxon>Neopterygii</taxon>
        <taxon>Teleostei</taxon>
        <taxon>Protacanthopterygii</taxon>
        <taxon>Salmoniformes</taxon>
        <taxon>Salmonidae</taxon>
        <taxon>Salmoninae</taxon>
        <taxon>Oncorhynchus</taxon>
    </lineage>
</organism>
<evidence type="ECO:0000256" key="18">
    <source>
        <dbReference type="ARBA" id="ARBA00023117"/>
    </source>
</evidence>
<feature type="region of interest" description="Disordered" evidence="30">
    <location>
        <begin position="313"/>
        <end position="443"/>
    </location>
</feature>
<feature type="domain" description="RING-type" evidence="33">
    <location>
        <begin position="1160"/>
        <end position="1205"/>
    </location>
</feature>
<evidence type="ECO:0000256" key="2">
    <source>
        <dbReference type="ARBA" id="ARBA00004123"/>
    </source>
</evidence>
<dbReference type="PROSITE" id="PS50827">
    <property type="entry name" value="DDT"/>
    <property type="match status" value="1"/>
</dbReference>
<evidence type="ECO:0000256" key="10">
    <source>
        <dbReference type="ARBA" id="ARBA00022771"/>
    </source>
</evidence>
<feature type="compositionally biased region" description="Polar residues" evidence="30">
    <location>
        <begin position="787"/>
        <end position="801"/>
    </location>
</feature>
<evidence type="ECO:0000259" key="32">
    <source>
        <dbReference type="PROSITE" id="PS50016"/>
    </source>
</evidence>
<dbReference type="InterPro" id="IPR047174">
    <property type="entry name" value="BAZ1B"/>
</dbReference>
<feature type="domain" description="Bromo" evidence="31">
    <location>
        <begin position="1310"/>
        <end position="1380"/>
    </location>
</feature>